<dbReference type="HOGENOM" id="CLU_3134972_0_0_9"/>
<sequence>MTIGGKGTADPIDKGLPFLRGVKKYKGYFIRALEREKWTFPVWQYDNII</sequence>
<dbReference type="EMBL" id="ACIM02000001">
    <property type="protein sequence ID" value="EEW96836.1"/>
    <property type="molecule type" value="Genomic_DNA"/>
</dbReference>
<organism evidence="1 2">
    <name type="scientific">Dialister invisus DSM 15470</name>
    <dbReference type="NCBI Taxonomy" id="592028"/>
    <lineage>
        <taxon>Bacteria</taxon>
        <taxon>Bacillati</taxon>
        <taxon>Bacillota</taxon>
        <taxon>Negativicutes</taxon>
        <taxon>Veillonellales</taxon>
        <taxon>Veillonellaceae</taxon>
        <taxon>Dialister</taxon>
    </lineage>
</organism>
<dbReference type="AlphaFoldDB" id="C9LMQ0"/>
<dbReference type="STRING" id="592028.GCWU000321_00804"/>
<comment type="caution">
    <text evidence="1">The sequence shown here is derived from an EMBL/GenBank/DDBJ whole genome shotgun (WGS) entry which is preliminary data.</text>
</comment>
<reference evidence="1" key="1">
    <citation type="submission" date="2009-09" db="EMBL/GenBank/DDBJ databases">
        <authorList>
            <person name="Weinstock G."/>
            <person name="Sodergren E."/>
            <person name="Clifton S."/>
            <person name="Fulton L."/>
            <person name="Fulton B."/>
            <person name="Courtney L."/>
            <person name="Fronick C."/>
            <person name="Harrison M."/>
            <person name="Strong C."/>
            <person name="Farmer C."/>
            <person name="Delahaunty K."/>
            <person name="Markovic C."/>
            <person name="Hall O."/>
            <person name="Minx P."/>
            <person name="Tomlinson C."/>
            <person name="Mitreva M."/>
            <person name="Nelson J."/>
            <person name="Hou S."/>
            <person name="Wollam A."/>
            <person name="Pepin K.H."/>
            <person name="Johnson M."/>
            <person name="Bhonagiri V."/>
            <person name="Nash W.E."/>
            <person name="Warren W."/>
            <person name="Chinwalla A."/>
            <person name="Mardis E.R."/>
            <person name="Wilson R.K."/>
        </authorList>
    </citation>
    <scope>NUCLEOTIDE SEQUENCE [LARGE SCALE GENOMIC DNA]</scope>
    <source>
        <strain evidence="1">DSM 15470</strain>
    </source>
</reference>
<evidence type="ECO:0000313" key="1">
    <source>
        <dbReference type="EMBL" id="EEW96836.1"/>
    </source>
</evidence>
<name>C9LMQ0_9FIRM</name>
<evidence type="ECO:0000313" key="2">
    <source>
        <dbReference type="Proteomes" id="UP000004736"/>
    </source>
</evidence>
<protein>
    <submittedName>
        <fullName evidence="1">Uncharacterized protein</fullName>
    </submittedName>
</protein>
<accession>C9LMQ0</accession>
<dbReference type="Proteomes" id="UP000004736">
    <property type="component" value="Unassembled WGS sequence"/>
</dbReference>
<keyword evidence="2" id="KW-1185">Reference proteome</keyword>
<proteinExistence type="predicted"/>
<gene>
    <name evidence="1" type="ORF">GCWU000321_00804</name>
</gene>